<evidence type="ECO:0000256" key="4">
    <source>
        <dbReference type="SAM" id="Phobius"/>
    </source>
</evidence>
<keyword evidence="8" id="KW-1185">Reference proteome</keyword>
<keyword evidence="4" id="KW-0812">Transmembrane</keyword>
<dbReference type="Proteomes" id="UP000007110">
    <property type="component" value="Unassembled WGS sequence"/>
</dbReference>
<dbReference type="KEGG" id="spu:100892467"/>
<feature type="transmembrane region" description="Helical" evidence="4">
    <location>
        <begin position="86"/>
        <end position="110"/>
    </location>
</feature>
<feature type="domain" description="Sushi" evidence="6">
    <location>
        <begin position="24"/>
        <end position="84"/>
    </location>
</feature>
<reference evidence="7" key="2">
    <citation type="submission" date="2021-01" db="UniProtKB">
        <authorList>
            <consortium name="EnsemblMetazoa"/>
        </authorList>
    </citation>
    <scope>IDENTIFICATION</scope>
</reference>
<dbReference type="OMA" id="YANYEPR"/>
<keyword evidence="4" id="KW-1133">Transmembrane helix</keyword>
<feature type="region of interest" description="Disordered" evidence="3">
    <location>
        <begin position="203"/>
        <end position="230"/>
    </location>
</feature>
<dbReference type="Pfam" id="PF00084">
    <property type="entry name" value="Sushi"/>
    <property type="match status" value="1"/>
</dbReference>
<dbReference type="EnsemblMetazoa" id="XM_030983227">
    <property type="protein sequence ID" value="XP_030839087"/>
    <property type="gene ID" value="LOC100892467"/>
</dbReference>
<sequence>MDRRGTVGVVAFTFLAATWRHVQAACTVPSPAAGTRHNGTLQVYQSGAVLSFSCDTGYKANFNPPTITCLDTNKWNPANVSCDLDVLSLVIAIVVALVGIIVFVLAILWLKKRRSERDSRRIRKKRASSNKYANYEPRRSTTRNGLVNHGMTDIEMDNMGQPMRSNGSMTSRNGTNGHTNGLLWSPPSAHGTVTQDDEFAVLQRSRKSSGTSRSSRTDNMPMNTPSGVQLNPNIGDVEFGAANVNMQNFKGIGSTMNAMAPPTLIANSMDMSLPMPDSMSPRSTEDDVDKAEDYGDLYASVDMSKKTKSVKGGNNNNSNGGVRSTVAATIESDDYSVVGSSSSFSAHEEALAGDSPYSEVKTGEFDEMDDDGDYAVVKRAEETPKEVAEDDDPFGQIYAKVKK</sequence>
<name>A0A7M7NQI6_STRPU</name>
<evidence type="ECO:0000313" key="8">
    <source>
        <dbReference type="Proteomes" id="UP000007110"/>
    </source>
</evidence>
<dbReference type="Gene3D" id="2.10.70.10">
    <property type="entry name" value="Complement Module, domain 1"/>
    <property type="match status" value="1"/>
</dbReference>
<dbReference type="AlphaFoldDB" id="A0A7M7NQI6"/>
<organism evidence="7 8">
    <name type="scientific">Strongylocentrotus purpuratus</name>
    <name type="common">Purple sea urchin</name>
    <dbReference type="NCBI Taxonomy" id="7668"/>
    <lineage>
        <taxon>Eukaryota</taxon>
        <taxon>Metazoa</taxon>
        <taxon>Echinodermata</taxon>
        <taxon>Eleutherozoa</taxon>
        <taxon>Echinozoa</taxon>
        <taxon>Echinoidea</taxon>
        <taxon>Euechinoidea</taxon>
        <taxon>Echinacea</taxon>
        <taxon>Camarodonta</taxon>
        <taxon>Echinidea</taxon>
        <taxon>Strongylocentrotidae</taxon>
        <taxon>Strongylocentrotus</taxon>
    </lineage>
</organism>
<evidence type="ECO:0000256" key="1">
    <source>
        <dbReference type="ARBA" id="ARBA00023157"/>
    </source>
</evidence>
<feature type="compositionally biased region" description="Basic residues" evidence="3">
    <location>
        <begin position="118"/>
        <end position="128"/>
    </location>
</feature>
<dbReference type="GeneID" id="100892467"/>
<dbReference type="CDD" id="cd00033">
    <property type="entry name" value="CCP"/>
    <property type="match status" value="1"/>
</dbReference>
<keyword evidence="4" id="KW-0472">Membrane</keyword>
<reference evidence="8" key="1">
    <citation type="submission" date="2015-02" db="EMBL/GenBank/DDBJ databases">
        <title>Genome sequencing for Strongylocentrotus purpuratus.</title>
        <authorList>
            <person name="Murali S."/>
            <person name="Liu Y."/>
            <person name="Vee V."/>
            <person name="English A."/>
            <person name="Wang M."/>
            <person name="Skinner E."/>
            <person name="Han Y."/>
            <person name="Muzny D.M."/>
            <person name="Worley K.C."/>
            <person name="Gibbs R.A."/>
        </authorList>
    </citation>
    <scope>NUCLEOTIDE SEQUENCE</scope>
</reference>
<evidence type="ECO:0000256" key="5">
    <source>
        <dbReference type="SAM" id="SignalP"/>
    </source>
</evidence>
<dbReference type="SMART" id="SM00032">
    <property type="entry name" value="CCP"/>
    <property type="match status" value="1"/>
</dbReference>
<evidence type="ECO:0000256" key="2">
    <source>
        <dbReference type="PROSITE-ProRule" id="PRU00302"/>
    </source>
</evidence>
<feature type="region of interest" description="Disordered" evidence="3">
    <location>
        <begin position="118"/>
        <end position="146"/>
    </location>
</feature>
<dbReference type="PROSITE" id="PS50923">
    <property type="entry name" value="SUSHI"/>
    <property type="match status" value="1"/>
</dbReference>
<keyword evidence="2" id="KW-0768">Sushi</keyword>
<feature type="compositionally biased region" description="Polar residues" evidence="3">
    <location>
        <begin position="217"/>
        <end position="230"/>
    </location>
</feature>
<dbReference type="SUPFAM" id="SSF57535">
    <property type="entry name" value="Complement control module/SCR domain"/>
    <property type="match status" value="1"/>
</dbReference>
<comment type="caution">
    <text evidence="2">Lacks conserved residue(s) required for the propagation of feature annotation.</text>
</comment>
<dbReference type="InParanoid" id="A0A7M7NQI6"/>
<proteinExistence type="predicted"/>
<keyword evidence="5" id="KW-0732">Signal</keyword>
<protein>
    <recommendedName>
        <fullName evidence="6">Sushi domain-containing protein</fullName>
    </recommendedName>
</protein>
<dbReference type="RefSeq" id="XP_030839087.1">
    <property type="nucleotide sequence ID" value="XM_030983227.1"/>
</dbReference>
<keyword evidence="1 2" id="KW-1015">Disulfide bond</keyword>
<feature type="chain" id="PRO_5029701692" description="Sushi domain-containing protein" evidence="5">
    <location>
        <begin position="25"/>
        <end position="403"/>
    </location>
</feature>
<dbReference type="InterPro" id="IPR000436">
    <property type="entry name" value="Sushi_SCR_CCP_dom"/>
</dbReference>
<feature type="disulfide bond" evidence="2">
    <location>
        <begin position="26"/>
        <end position="69"/>
    </location>
</feature>
<feature type="region of interest" description="Disordered" evidence="3">
    <location>
        <begin position="164"/>
        <end position="190"/>
    </location>
</feature>
<dbReference type="OrthoDB" id="10445365at2759"/>
<feature type="compositionally biased region" description="Polar residues" evidence="3">
    <location>
        <begin position="164"/>
        <end position="179"/>
    </location>
</feature>
<dbReference type="InterPro" id="IPR035976">
    <property type="entry name" value="Sushi/SCR/CCP_sf"/>
</dbReference>
<evidence type="ECO:0000259" key="6">
    <source>
        <dbReference type="PROSITE" id="PS50923"/>
    </source>
</evidence>
<evidence type="ECO:0000256" key="3">
    <source>
        <dbReference type="SAM" id="MobiDB-lite"/>
    </source>
</evidence>
<feature type="region of interest" description="Disordered" evidence="3">
    <location>
        <begin position="342"/>
        <end position="369"/>
    </location>
</feature>
<feature type="signal peptide" evidence="5">
    <location>
        <begin position="1"/>
        <end position="24"/>
    </location>
</feature>
<evidence type="ECO:0000313" key="7">
    <source>
        <dbReference type="EnsemblMetazoa" id="XP_030839087"/>
    </source>
</evidence>
<accession>A0A7M7NQI6</accession>